<reference evidence="1 2" key="1">
    <citation type="journal article" date="2010" name="Nature">
        <title>Perigord black truffle genome uncovers evolutionary origins and mechanisms of symbiosis.</title>
        <authorList>
            <person name="Martin F."/>
            <person name="Kohler A."/>
            <person name="Murat C."/>
            <person name="Balestrini R."/>
            <person name="Coutinho P.M."/>
            <person name="Jaillon O."/>
            <person name="Montanini B."/>
            <person name="Morin E."/>
            <person name="Noel B."/>
            <person name="Percudani R."/>
            <person name="Porcel B."/>
            <person name="Rubini A."/>
            <person name="Amicucci A."/>
            <person name="Amselem J."/>
            <person name="Anthouard V."/>
            <person name="Arcioni S."/>
            <person name="Artiguenave F."/>
            <person name="Aury J.M."/>
            <person name="Ballario P."/>
            <person name="Bolchi A."/>
            <person name="Brenna A."/>
            <person name="Brun A."/>
            <person name="Buee M."/>
            <person name="Cantarel B."/>
            <person name="Chevalier G."/>
            <person name="Couloux A."/>
            <person name="Da Silva C."/>
            <person name="Denoeud F."/>
            <person name="Duplessis S."/>
            <person name="Ghignone S."/>
            <person name="Hilselberger B."/>
            <person name="Iotti M."/>
            <person name="Marcais B."/>
            <person name="Mello A."/>
            <person name="Miranda M."/>
            <person name="Pacioni G."/>
            <person name="Quesneville H."/>
            <person name="Riccioni C."/>
            <person name="Ruotolo R."/>
            <person name="Splivallo R."/>
            <person name="Stocchi V."/>
            <person name="Tisserant E."/>
            <person name="Viscomi A.R."/>
            <person name="Zambonelli A."/>
            <person name="Zampieri E."/>
            <person name="Henrissat B."/>
            <person name="Lebrun M.H."/>
            <person name="Paolocci F."/>
            <person name="Bonfante P."/>
            <person name="Ottonello S."/>
            <person name="Wincker P."/>
        </authorList>
    </citation>
    <scope>NUCLEOTIDE SEQUENCE [LARGE SCALE GENOMIC DNA]</scope>
    <source>
        <strain evidence="1 2">Mel28</strain>
    </source>
</reference>
<dbReference type="KEGG" id="tml:GSTUM_00004851001"/>
<evidence type="ECO:0000313" key="2">
    <source>
        <dbReference type="Proteomes" id="UP000006911"/>
    </source>
</evidence>
<name>D5G8V0_TUBMM</name>
<dbReference type="RefSeq" id="XP_002836752.1">
    <property type="nucleotide sequence ID" value="XM_002836706.1"/>
</dbReference>
<dbReference type="HOGENOM" id="CLU_2252021_0_0_1"/>
<dbReference type="InParanoid" id="D5G8V0"/>
<protein>
    <submittedName>
        <fullName evidence="1">(Perigord truffle) hypothetical protein</fullName>
    </submittedName>
</protein>
<gene>
    <name evidence="1" type="ORF">GSTUM_00004851001</name>
</gene>
<keyword evidence="2" id="KW-1185">Reference proteome</keyword>
<dbReference type="Proteomes" id="UP000006911">
    <property type="component" value="Unassembled WGS sequence"/>
</dbReference>
<dbReference type="EMBL" id="FN430053">
    <property type="protein sequence ID" value="CAZ80943.1"/>
    <property type="molecule type" value="Genomic_DNA"/>
</dbReference>
<dbReference type="GeneID" id="9186452"/>
<sequence>MCPWKNEVAKVRDSRTERAWRLLSAAIYQQVSSVSFLLFLPQTRVGRQILSLSISSHDANMTWTEPRILGDDKKRAHYSEDFREIAGAFPFLFLFKKGDLLVFP</sequence>
<dbReference type="AlphaFoldDB" id="D5G8V0"/>
<accession>D5G8V0</accession>
<evidence type="ECO:0000313" key="1">
    <source>
        <dbReference type="EMBL" id="CAZ80943.1"/>
    </source>
</evidence>
<organism evidence="1 2">
    <name type="scientific">Tuber melanosporum (strain Mel28)</name>
    <name type="common">Perigord black truffle</name>
    <dbReference type="NCBI Taxonomy" id="656061"/>
    <lineage>
        <taxon>Eukaryota</taxon>
        <taxon>Fungi</taxon>
        <taxon>Dikarya</taxon>
        <taxon>Ascomycota</taxon>
        <taxon>Pezizomycotina</taxon>
        <taxon>Pezizomycetes</taxon>
        <taxon>Pezizales</taxon>
        <taxon>Tuberaceae</taxon>
        <taxon>Tuber</taxon>
    </lineage>
</organism>
<proteinExistence type="predicted"/>